<reference evidence="1" key="1">
    <citation type="submission" date="2018-05" db="EMBL/GenBank/DDBJ databases">
        <authorList>
            <person name="Lanie J.A."/>
            <person name="Ng W.-L."/>
            <person name="Kazmierczak K.M."/>
            <person name="Andrzejewski T.M."/>
            <person name="Davidsen T.M."/>
            <person name="Wayne K.J."/>
            <person name="Tettelin H."/>
            <person name="Glass J.I."/>
            <person name="Rusch D."/>
            <person name="Podicherti R."/>
            <person name="Tsui H.-C.T."/>
            <person name="Winkler M.E."/>
        </authorList>
    </citation>
    <scope>NUCLEOTIDE SEQUENCE</scope>
</reference>
<evidence type="ECO:0000313" key="1">
    <source>
        <dbReference type="EMBL" id="SVA83211.1"/>
    </source>
</evidence>
<accession>A0A381Z2P7</accession>
<sequence length="35" mass="4149">MYAWLMNLISRMFGRTARINMEKQMGPADEDDIKD</sequence>
<name>A0A381Z2P7_9ZZZZ</name>
<gene>
    <name evidence="1" type="ORF">METZ01_LOCUS136065</name>
</gene>
<dbReference type="AlphaFoldDB" id="A0A381Z2P7"/>
<organism evidence="1">
    <name type="scientific">marine metagenome</name>
    <dbReference type="NCBI Taxonomy" id="408172"/>
    <lineage>
        <taxon>unclassified sequences</taxon>
        <taxon>metagenomes</taxon>
        <taxon>ecological metagenomes</taxon>
    </lineage>
</organism>
<protein>
    <submittedName>
        <fullName evidence="1">Uncharacterized protein</fullName>
    </submittedName>
</protein>
<proteinExistence type="predicted"/>
<dbReference type="EMBL" id="UINC01019629">
    <property type="protein sequence ID" value="SVA83211.1"/>
    <property type="molecule type" value="Genomic_DNA"/>
</dbReference>